<dbReference type="SMART" id="SM00248">
    <property type="entry name" value="ANK"/>
    <property type="match status" value="5"/>
</dbReference>
<dbReference type="EMBL" id="HBGQ01082547">
    <property type="protein sequence ID" value="CAD9511718.1"/>
    <property type="molecule type" value="Transcribed_RNA"/>
</dbReference>
<evidence type="ECO:0008006" key="5">
    <source>
        <dbReference type="Google" id="ProtNLM"/>
    </source>
</evidence>
<organism evidence="4">
    <name type="scientific">Alexandrium andersonii</name>
    <dbReference type="NCBI Taxonomy" id="327968"/>
    <lineage>
        <taxon>Eukaryota</taxon>
        <taxon>Sar</taxon>
        <taxon>Alveolata</taxon>
        <taxon>Dinophyceae</taxon>
        <taxon>Gonyaulacales</taxon>
        <taxon>Pyrocystaceae</taxon>
        <taxon>Alexandrium</taxon>
    </lineage>
</organism>
<dbReference type="PANTHER" id="PTHR24171">
    <property type="entry name" value="ANKYRIN REPEAT DOMAIN-CONTAINING PROTEIN 39-RELATED"/>
    <property type="match status" value="1"/>
</dbReference>
<dbReference type="GO" id="GO:0085020">
    <property type="term" value="P:protein K6-linked ubiquitination"/>
    <property type="evidence" value="ECO:0007669"/>
    <property type="project" value="TreeGrafter"/>
</dbReference>
<feature type="repeat" description="ANK" evidence="3">
    <location>
        <begin position="302"/>
        <end position="334"/>
    </location>
</feature>
<gene>
    <name evidence="4" type="ORF">AAND1436_LOCUS39483</name>
</gene>
<proteinExistence type="predicted"/>
<keyword evidence="2 3" id="KW-0040">ANK repeat</keyword>
<dbReference type="Gene3D" id="1.25.40.20">
    <property type="entry name" value="Ankyrin repeat-containing domain"/>
    <property type="match status" value="2"/>
</dbReference>
<dbReference type="InterPro" id="IPR002110">
    <property type="entry name" value="Ankyrin_rpt"/>
</dbReference>
<dbReference type="AlphaFoldDB" id="A0A7S2N017"/>
<feature type="repeat" description="ANK" evidence="3">
    <location>
        <begin position="56"/>
        <end position="88"/>
    </location>
</feature>
<dbReference type="GO" id="GO:0004842">
    <property type="term" value="F:ubiquitin-protein transferase activity"/>
    <property type="evidence" value="ECO:0007669"/>
    <property type="project" value="TreeGrafter"/>
</dbReference>
<keyword evidence="1" id="KW-0677">Repeat</keyword>
<evidence type="ECO:0000256" key="3">
    <source>
        <dbReference type="PROSITE-ProRule" id="PRU00023"/>
    </source>
</evidence>
<name>A0A7S2N017_9DINO</name>
<dbReference type="InterPro" id="IPR036770">
    <property type="entry name" value="Ankyrin_rpt-contain_sf"/>
</dbReference>
<reference evidence="4" key="1">
    <citation type="submission" date="2021-01" db="EMBL/GenBank/DDBJ databases">
        <authorList>
            <person name="Corre E."/>
            <person name="Pelletier E."/>
            <person name="Niang G."/>
            <person name="Scheremetjew M."/>
            <person name="Finn R."/>
            <person name="Kale V."/>
            <person name="Holt S."/>
            <person name="Cochrane G."/>
            <person name="Meng A."/>
            <person name="Brown T."/>
            <person name="Cohen L."/>
        </authorList>
    </citation>
    <scope>NUCLEOTIDE SEQUENCE</scope>
    <source>
        <strain evidence="4">CCMP2222</strain>
    </source>
</reference>
<feature type="repeat" description="ANK" evidence="3">
    <location>
        <begin position="269"/>
        <end position="301"/>
    </location>
</feature>
<evidence type="ECO:0000256" key="1">
    <source>
        <dbReference type="ARBA" id="ARBA00022737"/>
    </source>
</evidence>
<dbReference type="Pfam" id="PF12796">
    <property type="entry name" value="Ank_2"/>
    <property type="match status" value="2"/>
</dbReference>
<accession>A0A7S2N017</accession>
<dbReference type="PROSITE" id="PS50088">
    <property type="entry name" value="ANK_REPEAT"/>
    <property type="match status" value="3"/>
</dbReference>
<evidence type="ECO:0000313" key="4">
    <source>
        <dbReference type="EMBL" id="CAD9511718.1"/>
    </source>
</evidence>
<protein>
    <recommendedName>
        <fullName evidence="5">Ankyrin repeat domain-containing protein</fullName>
    </recommendedName>
</protein>
<sequence>MANNKAMQFARLFDPEFLSARRDMSKAMLAAAEGHTEVACKLIEENHAELSAQNKDGNTMLLLAAANNHVGLTQKLLELKADAYHKNGMQMDVLDYATMDGIETPMAKAVIAEFEFVAPEVRPGPYYLKSMDALKKLQASHILIARSSILGKTPDFSDILAKETEYRVEWITSLTTMVDTVRRGILLLDADVGYLERDAILGGALEIPQERRFVYRSEDKSLVKFSTALRYFYREQMQQRILEAASSGNPTSVQGLLKAQAQPNVEDVRGQTALMRAAHNGDPQVVNCLIKAKANLNAQNTDGYSAFFLACVSGKELAVRMLLKAKADLSLRSYKGNSAIDFVRHQGHKNILKIITEERERLQDEEKKPGKR</sequence>
<evidence type="ECO:0000256" key="2">
    <source>
        <dbReference type="ARBA" id="ARBA00023043"/>
    </source>
</evidence>
<dbReference type="SUPFAM" id="SSF48403">
    <property type="entry name" value="Ankyrin repeat"/>
    <property type="match status" value="2"/>
</dbReference>
<dbReference type="PANTHER" id="PTHR24171:SF8">
    <property type="entry name" value="BRCA1-ASSOCIATED RING DOMAIN PROTEIN 1"/>
    <property type="match status" value="1"/>
</dbReference>
<dbReference type="PROSITE" id="PS50297">
    <property type="entry name" value="ANK_REP_REGION"/>
    <property type="match status" value="1"/>
</dbReference>